<evidence type="ECO:0000256" key="2">
    <source>
        <dbReference type="SAM" id="SignalP"/>
    </source>
</evidence>
<evidence type="ECO:0000313" key="3">
    <source>
        <dbReference type="EMBL" id="JAA55757.1"/>
    </source>
</evidence>
<dbReference type="PANTHER" id="PTHR11505">
    <property type="entry name" value="L1 TRANSPOSABLE ELEMENT-RELATED"/>
    <property type="match status" value="1"/>
</dbReference>
<dbReference type="EMBL" id="GACK01009277">
    <property type="protein sequence ID" value="JAA55757.1"/>
    <property type="molecule type" value="mRNA"/>
</dbReference>
<evidence type="ECO:0008006" key="4">
    <source>
        <dbReference type="Google" id="ProtNLM"/>
    </source>
</evidence>
<organism evidence="3">
    <name type="scientific">Rhipicephalus pulchellus</name>
    <name type="common">Yellow backed tick</name>
    <name type="synonym">Dermacentor pulchellus</name>
    <dbReference type="NCBI Taxonomy" id="72859"/>
    <lineage>
        <taxon>Eukaryota</taxon>
        <taxon>Metazoa</taxon>
        <taxon>Ecdysozoa</taxon>
        <taxon>Arthropoda</taxon>
        <taxon>Chelicerata</taxon>
        <taxon>Arachnida</taxon>
        <taxon>Acari</taxon>
        <taxon>Parasitiformes</taxon>
        <taxon>Ixodida</taxon>
        <taxon>Ixodoidea</taxon>
        <taxon>Ixodidae</taxon>
        <taxon>Rhipicephalinae</taxon>
        <taxon>Rhipicephalus</taxon>
        <taxon>Rhipicephalus</taxon>
    </lineage>
</organism>
<dbReference type="AlphaFoldDB" id="L7LVY0"/>
<keyword evidence="2" id="KW-0732">Signal</keyword>
<feature type="chain" id="PRO_5003981107" description="Tick transposon" evidence="2">
    <location>
        <begin position="23"/>
        <end position="543"/>
    </location>
</feature>
<sequence>MLNRCLFLVQFFAGVAAPLVAASSMDLGASPTADRHVQPTACVRTDCPVLHPEDSHGSFVSMPAILQSSFIGDITYDSGLFNTPTGVTSTDKDIKAPPKLHRFSGEGRSSTSTMLNRCLFLVQFFAGVAAPLVAASSMDLGASPTADRHVQPTACVRTDCPVLHPEDSHGSFVSMPAILQSSFIGDITYDSGLFNTPTGVTSTDKDIKAPPKLHRFSGEGRSSTSTMLNRCLFLVQVCYLNNAYCFRSDDRCLLLVPCPHSCSFVFTSLYADIVHCLCSLLLSGDVELNPGPTQRSTRANTTNSSLSSRTAFPDSNRMEGSHTPSADPDNQCSVSEMFAQILSGQKKIEQDVAELRNSVNSRFEAIESRLAVLEQTPPLHNATLFDNLCCQIENLTSTVNKLSSRNDDLENRSRRNNIIIHGLEESEDENDDSLQASLKKFFSDTLKVDFPQIERFHRIGTYHGSKSRPVILRLLDFREKMKVLRNGFKLKGSKLRLTEDFSEHVRFIRKKLWDATASFRNNGSTVHLRYDHVYVDSERYDWN</sequence>
<protein>
    <recommendedName>
        <fullName evidence="4">Tick transposon</fullName>
    </recommendedName>
</protein>
<feature type="signal peptide" evidence="2">
    <location>
        <begin position="1"/>
        <end position="22"/>
    </location>
</feature>
<dbReference type="InterPro" id="IPR004244">
    <property type="entry name" value="Transposase_22"/>
</dbReference>
<feature type="region of interest" description="Disordered" evidence="1">
    <location>
        <begin position="290"/>
        <end position="331"/>
    </location>
</feature>
<proteinExistence type="evidence at transcript level"/>
<reference evidence="3" key="2">
    <citation type="journal article" date="2015" name="J. Proteomics">
        <title>Sexual differences in the sialomes of the zebra tick, Rhipicephalus pulchellus.</title>
        <authorList>
            <person name="Tan A.W."/>
            <person name="Francischetti I.M."/>
            <person name="Slovak M."/>
            <person name="Kini R.M."/>
            <person name="Ribeiro J.M."/>
        </authorList>
    </citation>
    <scope>NUCLEOTIDE SEQUENCE</scope>
    <source>
        <tissue evidence="3">Salivary gland</tissue>
    </source>
</reference>
<name>L7LVY0_RHIPC</name>
<dbReference type="Gene3D" id="3.30.70.1820">
    <property type="entry name" value="L1 transposable element, RRM domain"/>
    <property type="match status" value="1"/>
</dbReference>
<feature type="compositionally biased region" description="Polar residues" evidence="1">
    <location>
        <begin position="291"/>
        <end position="310"/>
    </location>
</feature>
<accession>L7LVY0</accession>
<evidence type="ECO:0000256" key="1">
    <source>
        <dbReference type="SAM" id="MobiDB-lite"/>
    </source>
</evidence>
<reference evidence="3" key="1">
    <citation type="submission" date="2012-11" db="EMBL/GenBank/DDBJ databases">
        <authorList>
            <person name="Lucero-Rivera Y.E."/>
            <person name="Tovar-Ramirez D."/>
        </authorList>
    </citation>
    <scope>NUCLEOTIDE SEQUENCE</scope>
    <source>
        <tissue evidence="3">Salivary gland</tissue>
    </source>
</reference>
<feature type="compositionally biased region" description="Polar residues" evidence="1">
    <location>
        <begin position="322"/>
        <end position="331"/>
    </location>
</feature>